<dbReference type="AlphaFoldDB" id="A0A9E8CTK6"/>
<evidence type="ECO:0000256" key="1">
    <source>
        <dbReference type="SAM" id="MobiDB-lite"/>
    </source>
</evidence>
<evidence type="ECO:0000313" key="2">
    <source>
        <dbReference type="EMBL" id="UZF88991.1"/>
    </source>
</evidence>
<reference evidence="2" key="1">
    <citation type="submission" date="2022-08" db="EMBL/GenBank/DDBJ databases">
        <title>Complete Genome Sequences of 2 Bosea sp. soil isolates.</title>
        <authorList>
            <person name="Alvarez Arevalo M."/>
            <person name="Sterndorff E.B."/>
            <person name="Faurdal D."/>
            <person name="Joergensen T.S."/>
            <person name="Weber T."/>
        </authorList>
    </citation>
    <scope>NUCLEOTIDE SEQUENCE</scope>
    <source>
        <strain evidence="2">NBC_00436</strain>
    </source>
</reference>
<feature type="region of interest" description="Disordered" evidence="1">
    <location>
        <begin position="101"/>
        <end position="120"/>
    </location>
</feature>
<organism evidence="2">
    <name type="scientific">Bosea sp. NBC_00436</name>
    <dbReference type="NCBI Taxonomy" id="2969620"/>
    <lineage>
        <taxon>Bacteria</taxon>
        <taxon>Pseudomonadati</taxon>
        <taxon>Pseudomonadota</taxon>
        <taxon>Alphaproteobacteria</taxon>
        <taxon>Hyphomicrobiales</taxon>
        <taxon>Boseaceae</taxon>
        <taxon>Bosea</taxon>
    </lineage>
</organism>
<name>A0A9E8CTK6_9HYPH</name>
<feature type="compositionally biased region" description="Basic residues" evidence="1">
    <location>
        <begin position="101"/>
        <end position="114"/>
    </location>
</feature>
<gene>
    <name evidence="2" type="ORF">NWE54_09490</name>
</gene>
<dbReference type="EMBL" id="CP102774">
    <property type="protein sequence ID" value="UZF88991.1"/>
    <property type="molecule type" value="Genomic_DNA"/>
</dbReference>
<accession>A0A9E8CTK6</accession>
<sequence length="120" mass="13650">MTSEFDTWRAETDIELLGNFVVPRLKLCMEVGWADILESTLKDRALKNLNAADRPDIFEVVQQAKGWLAETRAIEAVDGNDCRLNVSHPAYIEAMNYFKNKPKSSSHPIRRARKIQSSLS</sequence>
<proteinExistence type="predicted"/>
<protein>
    <submittedName>
        <fullName evidence="2">Uncharacterized protein</fullName>
    </submittedName>
</protein>